<comment type="caution">
    <text evidence="1">The sequence shown here is derived from an EMBL/GenBank/DDBJ whole genome shotgun (WGS) entry which is preliminary data.</text>
</comment>
<protein>
    <submittedName>
        <fullName evidence="1">Uncharacterized protein</fullName>
    </submittedName>
</protein>
<dbReference type="AlphaFoldDB" id="A0A2S9ISQ4"/>
<proteinExistence type="predicted"/>
<dbReference type="Proteomes" id="UP000239434">
    <property type="component" value="Unassembled WGS sequence"/>
</dbReference>
<evidence type="ECO:0000313" key="1">
    <source>
        <dbReference type="EMBL" id="PRD43549.1"/>
    </source>
</evidence>
<evidence type="ECO:0000313" key="2">
    <source>
        <dbReference type="Proteomes" id="UP000239434"/>
    </source>
</evidence>
<accession>A0A2S9ISQ4</accession>
<name>A0A2S9ISQ4_9HYPH</name>
<dbReference type="EMBL" id="PVBR01000006">
    <property type="protein sequence ID" value="PRD43549.1"/>
    <property type="molecule type" value="Genomic_DNA"/>
</dbReference>
<organism evidence="1 2">
    <name type="scientific">Phyllobacterium phragmitis</name>
    <dbReference type="NCBI Taxonomy" id="2670329"/>
    <lineage>
        <taxon>Bacteria</taxon>
        <taxon>Pseudomonadati</taxon>
        <taxon>Pseudomonadota</taxon>
        <taxon>Alphaproteobacteria</taxon>
        <taxon>Hyphomicrobiales</taxon>
        <taxon>Phyllobacteriaceae</taxon>
        <taxon>Phyllobacterium</taxon>
    </lineage>
</organism>
<keyword evidence="2" id="KW-1185">Reference proteome</keyword>
<reference evidence="1 2" key="1">
    <citation type="submission" date="2018-02" db="EMBL/GenBank/DDBJ databases">
        <title>The draft genome of Phyllobacterium sp. 1N-3.</title>
        <authorList>
            <person name="Liu L."/>
            <person name="Li L."/>
            <person name="Zhang X."/>
            <person name="Wang T."/>
            <person name="Liang L."/>
        </authorList>
    </citation>
    <scope>NUCLEOTIDE SEQUENCE [LARGE SCALE GENOMIC DNA]</scope>
    <source>
        <strain evidence="1 2">1N-3</strain>
    </source>
</reference>
<gene>
    <name evidence="1" type="ORF">C5748_09775</name>
</gene>
<sequence length="153" mass="17472">MMTNIFNPYSRLGSVEAIRHKVLVRLDRCRTEFARAMHVRLLEMLDEMRVDIESELPIWIELDANRHKSESDAFLFELYFERPCCDQRWINEGPISVLEEISVLVHGDEPGIVCGVTLDHTLVPASELDGLDEIFAEIGVHFIAARVKHNAAA</sequence>